<accession>E7RNH4</accession>
<gene>
    <name evidence="6 8" type="primary">ackA</name>
    <name evidence="8" type="ORF">HMPREF0663_10674</name>
</gene>
<evidence type="ECO:0000256" key="6">
    <source>
        <dbReference type="HAMAP-Rule" id="MF_00020"/>
    </source>
</evidence>
<dbReference type="UniPathway" id="UPA00340">
    <property type="reaction ID" value="UER00458"/>
</dbReference>
<keyword evidence="4 6" id="KW-0418">Kinase</keyword>
<keyword evidence="6" id="KW-0460">Magnesium</keyword>
<dbReference type="eggNOG" id="COG0282">
    <property type="taxonomic scope" value="Bacteria"/>
</dbReference>
<dbReference type="EMBL" id="AEPE02000002">
    <property type="protein sequence ID" value="EFZ38305.1"/>
    <property type="molecule type" value="Genomic_DNA"/>
</dbReference>
<evidence type="ECO:0000313" key="8">
    <source>
        <dbReference type="EMBL" id="EFZ38305.1"/>
    </source>
</evidence>
<comment type="subunit">
    <text evidence="6">Homodimer.</text>
</comment>
<keyword evidence="5 6" id="KW-0067">ATP-binding</keyword>
<dbReference type="HOGENOM" id="CLU_020352_0_1_10"/>
<comment type="function">
    <text evidence="6">Catalyzes the formation of acetyl phosphate from acetate and ATP. Can also catalyze the reverse reaction.</text>
</comment>
<name>E7RNH4_9BACT</name>
<evidence type="ECO:0000256" key="4">
    <source>
        <dbReference type="ARBA" id="ARBA00022777"/>
    </source>
</evidence>
<dbReference type="PROSITE" id="PS01075">
    <property type="entry name" value="ACETATE_KINASE_1"/>
    <property type="match status" value="1"/>
</dbReference>
<dbReference type="InterPro" id="IPR043129">
    <property type="entry name" value="ATPase_NBD"/>
</dbReference>
<keyword evidence="6" id="KW-0963">Cytoplasm</keyword>
<protein>
    <recommendedName>
        <fullName evidence="6">Acetate kinase</fullName>
        <ecNumber evidence="6">2.7.2.1</ecNumber>
    </recommendedName>
    <alternativeName>
        <fullName evidence="6">Acetokinase</fullName>
    </alternativeName>
</protein>
<comment type="pathway">
    <text evidence="6">Metabolic intermediate biosynthesis; acetyl-CoA biosynthesis; acetyl-CoA from acetate: step 1/2.</text>
</comment>
<dbReference type="EC" id="2.7.2.1" evidence="6"/>
<dbReference type="PANTHER" id="PTHR21060:SF15">
    <property type="entry name" value="ACETATE KINASE-RELATED"/>
    <property type="match status" value="1"/>
</dbReference>
<feature type="binding site" evidence="6">
    <location>
        <begin position="240"/>
        <end position="244"/>
    </location>
    <ligand>
        <name>ATP</name>
        <dbReference type="ChEBI" id="CHEBI:30616"/>
    </ligand>
</feature>
<comment type="cofactor">
    <cofactor evidence="6">
        <name>Mg(2+)</name>
        <dbReference type="ChEBI" id="CHEBI:18420"/>
    </cofactor>
    <cofactor evidence="6">
        <name>Mn(2+)</name>
        <dbReference type="ChEBI" id="CHEBI:29035"/>
    </cofactor>
    <text evidence="6">Mg(2+). Can also accept Mn(2+).</text>
</comment>
<feature type="site" description="Transition state stabilizer" evidence="6">
    <location>
        <position position="212"/>
    </location>
</feature>
<dbReference type="HAMAP" id="MF_00020">
    <property type="entry name" value="Acetate_kinase"/>
    <property type="match status" value="1"/>
</dbReference>
<dbReference type="InterPro" id="IPR023865">
    <property type="entry name" value="Aliphatic_acid_kinase_CS"/>
</dbReference>
<dbReference type="STRING" id="28134.SAMN05444288_0200"/>
<dbReference type="InterPro" id="IPR000890">
    <property type="entry name" value="Aliphatic_acid_kin_short-chain"/>
</dbReference>
<dbReference type="GO" id="GO:0008776">
    <property type="term" value="F:acetate kinase activity"/>
    <property type="evidence" value="ECO:0007669"/>
    <property type="project" value="UniProtKB-UniRule"/>
</dbReference>
<keyword evidence="6" id="KW-0479">Metal-binding</keyword>
<sequence>MFCRRYILYGGNYSLSSARSKEVIIPYFKETDMKILVLNCGSSSIKYKLYDMEDESVLAQGGVERIGLDEAFIKITLPSGEKKVIMHDMPDHKEGVNFVFKCLLDPEIGAIKDLEEIDAVGHRVVQGGDLYEKSVIVDKQVEAGIESLCDLAPVHNAGHLRGIRAVDALMPGTPQVCVFDNAFHATMPDYAYLYAIPYELYENFHVRRYGFHGTSHRYVSHRVCEMLGRDIKTQRIITCHIGNGASVSAVKFGKCVDTSMGLTPLAGLMMGSRSGDIDPSAVTYLMEKLGKQPQEMAEYLNKESGVLGITHISSDMREIEDAAKEGNERAILALNMYNYRIKKYIGAYAAAMGGVDIIVWTAGVGENQIGTRLAACSDLEFIGVKMDAHANEVRGKEAIISAPDSKVTVCVVPTDEEIVIARDTMALVKK</sequence>
<evidence type="ECO:0000256" key="7">
    <source>
        <dbReference type="RuleBase" id="RU003835"/>
    </source>
</evidence>
<feature type="site" description="Transition state stabilizer" evidence="6">
    <location>
        <position position="273"/>
    </location>
</feature>
<comment type="catalytic activity">
    <reaction evidence="6">
        <text>acetate + ATP = acetyl phosphate + ADP</text>
        <dbReference type="Rhea" id="RHEA:11352"/>
        <dbReference type="ChEBI" id="CHEBI:22191"/>
        <dbReference type="ChEBI" id="CHEBI:30089"/>
        <dbReference type="ChEBI" id="CHEBI:30616"/>
        <dbReference type="ChEBI" id="CHEBI:456216"/>
        <dbReference type="EC" id="2.7.2.1"/>
    </reaction>
</comment>
<dbReference type="PIRSF" id="PIRSF000722">
    <property type="entry name" value="Acetate_prop_kin"/>
    <property type="match status" value="1"/>
</dbReference>
<evidence type="ECO:0000256" key="5">
    <source>
        <dbReference type="ARBA" id="ARBA00022840"/>
    </source>
</evidence>
<dbReference type="GO" id="GO:0006085">
    <property type="term" value="P:acetyl-CoA biosynthetic process"/>
    <property type="evidence" value="ECO:0007669"/>
    <property type="project" value="UniProtKB-UniRule"/>
</dbReference>
<dbReference type="CDD" id="cd24010">
    <property type="entry name" value="ASKHA_NBD_AcK_PK"/>
    <property type="match status" value="1"/>
</dbReference>
<comment type="subcellular location">
    <subcellularLocation>
        <location evidence="6">Cytoplasm</location>
    </subcellularLocation>
</comment>
<reference evidence="8" key="1">
    <citation type="submission" date="2011-01" db="EMBL/GenBank/DDBJ databases">
        <authorList>
            <person name="Muzny D."/>
            <person name="Qin X."/>
            <person name="Buhay C."/>
            <person name="Dugan-Rocha S."/>
            <person name="Ding Y."/>
            <person name="Chen G."/>
            <person name="Hawes A."/>
            <person name="Holder M."/>
            <person name="Jhangiani S."/>
            <person name="Johnson A."/>
            <person name="Khan Z."/>
            <person name="Li Z."/>
            <person name="Liu W."/>
            <person name="Liu X."/>
            <person name="Perez L."/>
            <person name="Shen H."/>
            <person name="Wang Q."/>
            <person name="Watt J."/>
            <person name="Xi L."/>
            <person name="Xin Y."/>
            <person name="Zhou J."/>
            <person name="Deng J."/>
            <person name="Jiang H."/>
            <person name="Liu Y."/>
            <person name="Qu J."/>
            <person name="Song X.-Z."/>
            <person name="Zhang L."/>
            <person name="Villasana D."/>
            <person name="Johnson A."/>
            <person name="Liu J."/>
            <person name="Liyanage D."/>
            <person name="Lorensuhewa L."/>
            <person name="Robinson T."/>
            <person name="Song A."/>
            <person name="Song B.-B."/>
            <person name="Dinh H."/>
            <person name="Thornton R."/>
            <person name="Coyle M."/>
            <person name="Francisco L."/>
            <person name="Jackson L."/>
            <person name="Javaid M."/>
            <person name="Korchina V."/>
            <person name="Kovar C."/>
            <person name="Mata R."/>
            <person name="Mathew T."/>
            <person name="Ngo R."/>
            <person name="Nguyen L."/>
            <person name="Nguyen N."/>
            <person name="Okwuonu G."/>
            <person name="Ongeri F."/>
            <person name="Pham C."/>
            <person name="Simmons D."/>
            <person name="Wilczek-Boney K."/>
            <person name="Hale W."/>
            <person name="Jakkamsetti A."/>
            <person name="Pham P."/>
            <person name="Ruth R."/>
            <person name="San Lucas F."/>
            <person name="Warren J."/>
            <person name="Zhang J."/>
            <person name="Zhao Z."/>
            <person name="Zhou C."/>
            <person name="Zhu D."/>
            <person name="Lee S."/>
            <person name="Bess C."/>
            <person name="Blankenburg K."/>
            <person name="Forbes L."/>
            <person name="Fu Q."/>
            <person name="Gubbala S."/>
            <person name="Hirani K."/>
            <person name="Jayaseelan J.C."/>
            <person name="Lara F."/>
            <person name="Munidasa M."/>
            <person name="Palculict T."/>
            <person name="Patil S."/>
            <person name="Pu L.-L."/>
            <person name="Saada N."/>
            <person name="Tang L."/>
            <person name="Weissenberger G."/>
            <person name="Zhu Y."/>
            <person name="Hemphill L."/>
            <person name="Shang Y."/>
            <person name="Youmans B."/>
            <person name="Ayvaz T."/>
            <person name="Ross M."/>
            <person name="Santibanez J."/>
            <person name="Aqrawi P."/>
            <person name="Gross S."/>
            <person name="Joshi V."/>
            <person name="Fowler G."/>
            <person name="Nazareth L."/>
            <person name="Reid J."/>
            <person name="Worley K."/>
            <person name="Petrosino J."/>
            <person name="Highlander S."/>
            <person name="Gibbs R."/>
        </authorList>
    </citation>
    <scope>NUCLEOTIDE SEQUENCE [LARGE SCALE GENOMIC DNA]</scope>
    <source>
        <strain evidence="8">ATCC 33269</strain>
    </source>
</reference>
<dbReference type="GO" id="GO:0005524">
    <property type="term" value="F:ATP binding"/>
    <property type="evidence" value="ECO:0007669"/>
    <property type="project" value="UniProtKB-KW"/>
</dbReference>
<evidence type="ECO:0000256" key="1">
    <source>
        <dbReference type="ARBA" id="ARBA00008748"/>
    </source>
</evidence>
<organism evidence="8 9">
    <name type="scientific">Hoylesella oralis ATCC 33269</name>
    <dbReference type="NCBI Taxonomy" id="873533"/>
    <lineage>
        <taxon>Bacteria</taxon>
        <taxon>Pseudomonadati</taxon>
        <taxon>Bacteroidota</taxon>
        <taxon>Bacteroidia</taxon>
        <taxon>Bacteroidales</taxon>
        <taxon>Prevotellaceae</taxon>
        <taxon>Hoylesella</taxon>
    </lineage>
</organism>
<evidence type="ECO:0000256" key="3">
    <source>
        <dbReference type="ARBA" id="ARBA00022741"/>
    </source>
</evidence>
<dbReference type="Proteomes" id="UP000005580">
    <property type="component" value="Unassembled WGS sequence"/>
</dbReference>
<dbReference type="Pfam" id="PF00871">
    <property type="entry name" value="Acetate_kinase"/>
    <property type="match status" value="1"/>
</dbReference>
<feature type="binding site" evidence="6">
    <location>
        <position position="39"/>
    </location>
    <ligand>
        <name>Mg(2+)</name>
        <dbReference type="ChEBI" id="CHEBI:18420"/>
    </ligand>
</feature>
<feature type="active site" description="Proton donor/acceptor" evidence="6">
    <location>
        <position position="180"/>
    </location>
</feature>
<dbReference type="InterPro" id="IPR004372">
    <property type="entry name" value="Ac/propionate_kinase"/>
</dbReference>
<feature type="binding site" evidence="6">
    <location>
        <position position="416"/>
    </location>
    <ligand>
        <name>Mg(2+)</name>
        <dbReference type="ChEBI" id="CHEBI:18420"/>
    </ligand>
</feature>
<dbReference type="Gene3D" id="3.30.420.40">
    <property type="match status" value="2"/>
</dbReference>
<feature type="binding site" evidence="6">
    <location>
        <begin position="363"/>
        <end position="367"/>
    </location>
    <ligand>
        <name>ATP</name>
        <dbReference type="ChEBI" id="CHEBI:30616"/>
    </ligand>
</feature>
<comment type="similarity">
    <text evidence="1 6 7">Belongs to the acetokinase family.</text>
</comment>
<dbReference type="GO" id="GO:0000287">
    <property type="term" value="F:magnesium ion binding"/>
    <property type="evidence" value="ECO:0007669"/>
    <property type="project" value="UniProtKB-UniRule"/>
</dbReference>
<keyword evidence="3 6" id="KW-0547">Nucleotide-binding</keyword>
<dbReference type="PANTHER" id="PTHR21060">
    <property type="entry name" value="ACETATE KINASE"/>
    <property type="match status" value="1"/>
</dbReference>
<feature type="binding site" evidence="6">
    <location>
        <begin position="315"/>
        <end position="317"/>
    </location>
    <ligand>
        <name>ATP</name>
        <dbReference type="ChEBI" id="CHEBI:30616"/>
    </ligand>
</feature>
<keyword evidence="9" id="KW-1185">Reference proteome</keyword>
<feature type="binding site" evidence="6">
    <location>
        <position position="123"/>
    </location>
    <ligand>
        <name>substrate</name>
    </ligand>
</feature>
<dbReference type="GO" id="GO:0005737">
    <property type="term" value="C:cytoplasm"/>
    <property type="evidence" value="ECO:0007669"/>
    <property type="project" value="UniProtKB-SubCell"/>
</dbReference>
<dbReference type="NCBIfam" id="TIGR00016">
    <property type="entry name" value="ackA"/>
    <property type="match status" value="1"/>
</dbReference>
<evidence type="ECO:0000313" key="9">
    <source>
        <dbReference type="Proteomes" id="UP000005580"/>
    </source>
</evidence>
<dbReference type="SUPFAM" id="SSF53067">
    <property type="entry name" value="Actin-like ATPase domain"/>
    <property type="match status" value="2"/>
</dbReference>
<evidence type="ECO:0000256" key="2">
    <source>
        <dbReference type="ARBA" id="ARBA00022679"/>
    </source>
</evidence>
<dbReference type="GO" id="GO:0006083">
    <property type="term" value="P:acetate metabolic process"/>
    <property type="evidence" value="ECO:0007669"/>
    <property type="project" value="TreeGrafter"/>
</dbReference>
<dbReference type="AlphaFoldDB" id="E7RNH4"/>
<comment type="caution">
    <text evidence="8">The sequence shown here is derived from an EMBL/GenBank/DDBJ whole genome shotgun (WGS) entry which is preliminary data.</text>
</comment>
<keyword evidence="2 6" id="KW-0808">Transferase</keyword>
<feature type="binding site" evidence="6">
    <location>
        <position position="46"/>
    </location>
    <ligand>
        <name>ATP</name>
        <dbReference type="ChEBI" id="CHEBI:30616"/>
    </ligand>
</feature>
<dbReference type="PROSITE" id="PS01076">
    <property type="entry name" value="ACETATE_KINASE_2"/>
    <property type="match status" value="1"/>
</dbReference>
<dbReference type="PRINTS" id="PR00471">
    <property type="entry name" value="ACETATEKNASE"/>
</dbReference>
<proteinExistence type="inferred from homology"/>